<keyword evidence="3" id="KW-1185">Reference proteome</keyword>
<proteinExistence type="predicted"/>
<feature type="transmembrane region" description="Helical" evidence="1">
    <location>
        <begin position="12"/>
        <end position="34"/>
    </location>
</feature>
<keyword evidence="1" id="KW-1133">Transmembrane helix</keyword>
<evidence type="ECO:0000256" key="1">
    <source>
        <dbReference type="SAM" id="Phobius"/>
    </source>
</evidence>
<reference evidence="2 3" key="1">
    <citation type="submission" date="2019-02" db="EMBL/GenBank/DDBJ databases">
        <title>Deep-cultivation of Planctomycetes and their phenomic and genomic characterization uncovers novel biology.</title>
        <authorList>
            <person name="Wiegand S."/>
            <person name="Jogler M."/>
            <person name="Boedeker C."/>
            <person name="Pinto D."/>
            <person name="Vollmers J."/>
            <person name="Rivas-Marin E."/>
            <person name="Kohn T."/>
            <person name="Peeters S.H."/>
            <person name="Heuer A."/>
            <person name="Rast P."/>
            <person name="Oberbeckmann S."/>
            <person name="Bunk B."/>
            <person name="Jeske O."/>
            <person name="Meyerdierks A."/>
            <person name="Storesund J.E."/>
            <person name="Kallscheuer N."/>
            <person name="Luecker S."/>
            <person name="Lage O.M."/>
            <person name="Pohl T."/>
            <person name="Merkel B.J."/>
            <person name="Hornburger P."/>
            <person name="Mueller R.-W."/>
            <person name="Bruemmer F."/>
            <person name="Labrenz M."/>
            <person name="Spormann A.M."/>
            <person name="Op den Camp H."/>
            <person name="Overmann J."/>
            <person name="Amann R."/>
            <person name="Jetten M.S.M."/>
            <person name="Mascher T."/>
            <person name="Medema M.H."/>
            <person name="Devos D.P."/>
            <person name="Kaster A.-K."/>
            <person name="Ovreas L."/>
            <person name="Rohde M."/>
            <person name="Galperin M.Y."/>
            <person name="Jogler C."/>
        </authorList>
    </citation>
    <scope>NUCLEOTIDE SEQUENCE [LARGE SCALE GENOMIC DNA]</scope>
    <source>
        <strain evidence="2 3">Q31a</strain>
    </source>
</reference>
<name>A0A518G0G5_9BACT</name>
<sequence length="73" mass="7873">MKNGILIGRRGGGFSGIIGWFIRIVIYDICITGISDILGVSRMVALFIFLGILAVISFGGYILKQRVAPGIED</sequence>
<gene>
    <name evidence="2" type="ORF">Q31a_03810</name>
</gene>
<protein>
    <submittedName>
        <fullName evidence="2">Uncharacterized protein</fullName>
    </submittedName>
</protein>
<dbReference type="EMBL" id="CP036298">
    <property type="protein sequence ID" value="QDV22098.1"/>
    <property type="molecule type" value="Genomic_DNA"/>
</dbReference>
<dbReference type="KEGG" id="ahel:Q31a_03810"/>
<keyword evidence="1" id="KW-0812">Transmembrane</keyword>
<evidence type="ECO:0000313" key="3">
    <source>
        <dbReference type="Proteomes" id="UP000318017"/>
    </source>
</evidence>
<organism evidence="2 3">
    <name type="scientific">Aureliella helgolandensis</name>
    <dbReference type="NCBI Taxonomy" id="2527968"/>
    <lineage>
        <taxon>Bacteria</taxon>
        <taxon>Pseudomonadati</taxon>
        <taxon>Planctomycetota</taxon>
        <taxon>Planctomycetia</taxon>
        <taxon>Pirellulales</taxon>
        <taxon>Pirellulaceae</taxon>
        <taxon>Aureliella</taxon>
    </lineage>
</organism>
<accession>A0A518G0G5</accession>
<dbReference type="AlphaFoldDB" id="A0A518G0G5"/>
<keyword evidence="1" id="KW-0472">Membrane</keyword>
<dbReference type="Proteomes" id="UP000318017">
    <property type="component" value="Chromosome"/>
</dbReference>
<feature type="transmembrane region" description="Helical" evidence="1">
    <location>
        <begin position="40"/>
        <end position="63"/>
    </location>
</feature>
<evidence type="ECO:0000313" key="2">
    <source>
        <dbReference type="EMBL" id="QDV22098.1"/>
    </source>
</evidence>
<dbReference type="RefSeq" id="WP_231691026.1">
    <property type="nucleotide sequence ID" value="NZ_CP036298.1"/>
</dbReference>